<evidence type="ECO:0000313" key="2">
    <source>
        <dbReference type="Proteomes" id="UP000286985"/>
    </source>
</evidence>
<protein>
    <submittedName>
        <fullName evidence="1">Addiction module protein</fullName>
    </submittedName>
</protein>
<dbReference type="Proteomes" id="UP000286985">
    <property type="component" value="Unassembled WGS sequence"/>
</dbReference>
<comment type="caution">
    <text evidence="1">The sequence shown here is derived from an EMBL/GenBank/DDBJ whole genome shotgun (WGS) entry which is preliminary data.</text>
</comment>
<dbReference type="RefSeq" id="WP_092841320.1">
    <property type="nucleotide sequence ID" value="NZ_FPCF01000006.1"/>
</dbReference>
<accession>A0A432XI48</accession>
<dbReference type="InterPro" id="IPR013406">
    <property type="entry name" value="CHP02574_addiction_mod"/>
</dbReference>
<dbReference type="NCBIfam" id="TIGR02574">
    <property type="entry name" value="stabl_TIGR02574"/>
    <property type="match status" value="1"/>
</dbReference>
<name>A0A432XI48_9GAMM</name>
<dbReference type="EMBL" id="PIPU01000002">
    <property type="protein sequence ID" value="RUO48434.1"/>
    <property type="molecule type" value="Genomic_DNA"/>
</dbReference>
<dbReference type="AlphaFoldDB" id="A0A432XI48"/>
<evidence type="ECO:0000313" key="1">
    <source>
        <dbReference type="EMBL" id="RUO48434.1"/>
    </source>
</evidence>
<dbReference type="Pfam" id="PF09720">
    <property type="entry name" value="Unstab_antitox"/>
    <property type="match status" value="1"/>
</dbReference>
<proteinExistence type="predicted"/>
<reference evidence="2" key="1">
    <citation type="journal article" date="2018" name="Front. Microbiol.">
        <title>Genome-Based Analysis Reveals the Taxonomy and Diversity of the Family Idiomarinaceae.</title>
        <authorList>
            <person name="Liu Y."/>
            <person name="Lai Q."/>
            <person name="Shao Z."/>
        </authorList>
    </citation>
    <scope>NUCLEOTIDE SEQUENCE [LARGE SCALE GENOMIC DNA]</scope>
    <source>
        <strain evidence="2">908033</strain>
    </source>
</reference>
<dbReference type="OrthoDB" id="291542at2"/>
<dbReference type="STRING" id="519452.SAMN04488139_2137"/>
<gene>
    <name evidence="1" type="ORF">CWE24_06525</name>
</gene>
<keyword evidence="2" id="KW-1185">Reference proteome</keyword>
<organism evidence="1 2">
    <name type="scientific">Pseudidiomarina donghaiensis</name>
    <dbReference type="NCBI Taxonomy" id="519452"/>
    <lineage>
        <taxon>Bacteria</taxon>
        <taxon>Pseudomonadati</taxon>
        <taxon>Pseudomonadota</taxon>
        <taxon>Gammaproteobacteria</taxon>
        <taxon>Alteromonadales</taxon>
        <taxon>Idiomarinaceae</taxon>
        <taxon>Pseudidiomarina</taxon>
    </lineage>
</organism>
<sequence length="68" mass="7701">MKIQDLTVSERINLAEALWDSVVAENVDLAITPNQITELTQRREAYKLDKNAGSAWEDVKSRILTQAE</sequence>